<dbReference type="Gene3D" id="3.40.47.10">
    <property type="match status" value="1"/>
</dbReference>
<evidence type="ECO:0000256" key="9">
    <source>
        <dbReference type="ARBA" id="ARBA00023098"/>
    </source>
</evidence>
<evidence type="ECO:0000256" key="8">
    <source>
        <dbReference type="ARBA" id="ARBA00023055"/>
    </source>
</evidence>
<dbReference type="Gene3D" id="3.30.1050.10">
    <property type="entry name" value="SCP2 sterol-binding domain"/>
    <property type="match status" value="1"/>
</dbReference>
<evidence type="ECO:0000256" key="31">
    <source>
        <dbReference type="ARBA" id="ARBA00048553"/>
    </source>
</evidence>
<evidence type="ECO:0000256" key="16">
    <source>
        <dbReference type="ARBA" id="ARBA00024509"/>
    </source>
</evidence>
<dbReference type="PANTHER" id="PTHR42870">
    <property type="entry name" value="ACETYL-COA C-ACETYLTRANSFERASE"/>
    <property type="match status" value="1"/>
</dbReference>
<proteinExistence type="predicted"/>
<evidence type="ECO:0000256" key="12">
    <source>
        <dbReference type="ARBA" id="ARBA00023315"/>
    </source>
</evidence>
<evidence type="ECO:0000256" key="25">
    <source>
        <dbReference type="ARBA" id="ARBA00033178"/>
    </source>
</evidence>
<keyword evidence="11" id="KW-0576">Peroxisome</keyword>
<dbReference type="InterPro" id="IPR016039">
    <property type="entry name" value="Thiolase-like"/>
</dbReference>
<dbReference type="SUPFAM" id="SSF53901">
    <property type="entry name" value="Thiolase-like"/>
    <property type="match status" value="2"/>
</dbReference>
<evidence type="ECO:0000256" key="3">
    <source>
        <dbReference type="ARBA" id="ARBA00012352"/>
    </source>
</evidence>
<evidence type="ECO:0000313" key="41">
    <source>
        <dbReference type="WBParaSite" id="scaffold600_cov214.g1407"/>
    </source>
</evidence>
<comment type="catalytic activity">
    <reaction evidence="16">
        <text>choloyl-CoA + propanoyl-CoA = 3alpha,7alpha,12alpha-trihydroxy-24-oxo-5beta-cholestan-26-oyl-CoA + CoA</text>
        <dbReference type="Rhea" id="RHEA:16865"/>
        <dbReference type="ChEBI" id="CHEBI:57287"/>
        <dbReference type="ChEBI" id="CHEBI:57373"/>
        <dbReference type="ChEBI" id="CHEBI:57392"/>
        <dbReference type="ChEBI" id="CHEBI:58507"/>
        <dbReference type="EC" id="2.3.1.176"/>
    </reaction>
    <physiologicalReaction direction="right-to-left" evidence="16">
        <dbReference type="Rhea" id="RHEA:16867"/>
    </physiologicalReaction>
</comment>
<keyword evidence="10" id="KW-0446">Lipid-binding</keyword>
<dbReference type="InterPro" id="IPR003033">
    <property type="entry name" value="SCP2_sterol-bd_dom"/>
</dbReference>
<comment type="catalytic activity">
    <reaction evidence="31">
        <text>butanoyl-CoA + acetyl-CoA = 3-oxohexanoyl-CoA + CoA</text>
        <dbReference type="Rhea" id="RHEA:31111"/>
        <dbReference type="ChEBI" id="CHEBI:57287"/>
        <dbReference type="ChEBI" id="CHEBI:57288"/>
        <dbReference type="ChEBI" id="CHEBI:57371"/>
        <dbReference type="ChEBI" id="CHEBI:62418"/>
    </reaction>
    <physiologicalReaction direction="right-to-left" evidence="31">
        <dbReference type="Rhea" id="RHEA:31113"/>
    </physiologicalReaction>
</comment>
<dbReference type="EC" id="2.3.1.155" evidence="13"/>
<dbReference type="EC" id="2.3.1.16" evidence="14"/>
<evidence type="ECO:0000259" key="37">
    <source>
        <dbReference type="Pfam" id="PF00108"/>
    </source>
</evidence>
<evidence type="ECO:0000256" key="2">
    <source>
        <dbReference type="ARBA" id="ARBA00004496"/>
    </source>
</evidence>
<comment type="catalytic activity">
    <reaction evidence="32">
        <text>an acyl-CoA + acetyl-CoA = a 3-oxoacyl-CoA + CoA</text>
        <dbReference type="Rhea" id="RHEA:21564"/>
        <dbReference type="ChEBI" id="CHEBI:57287"/>
        <dbReference type="ChEBI" id="CHEBI:57288"/>
        <dbReference type="ChEBI" id="CHEBI:58342"/>
        <dbReference type="ChEBI" id="CHEBI:90726"/>
        <dbReference type="EC" id="2.3.1.16"/>
    </reaction>
    <physiologicalReaction direction="right-to-left" evidence="32">
        <dbReference type="Rhea" id="RHEA:21566"/>
    </physiologicalReaction>
</comment>
<comment type="catalytic activity">
    <reaction evidence="17">
        <text>3-oxo-(9Z-octadecenoyl)-CoA + CoA = (7Z)-hexadecenoyl-CoA + acetyl-CoA</text>
        <dbReference type="Rhea" id="RHEA:47400"/>
        <dbReference type="ChEBI" id="CHEBI:57287"/>
        <dbReference type="ChEBI" id="CHEBI:57288"/>
        <dbReference type="ChEBI" id="CHEBI:87695"/>
        <dbReference type="ChEBI" id="CHEBI:87698"/>
    </reaction>
    <physiologicalReaction direction="left-to-right" evidence="17">
        <dbReference type="Rhea" id="RHEA:47401"/>
    </physiologicalReaction>
</comment>
<comment type="catalytic activity">
    <reaction evidence="33">
        <text>hexadecanoyl-CoA + acetyl-CoA = 3-oxooctadecanoyl-CoA + CoA</text>
        <dbReference type="Rhea" id="RHEA:35279"/>
        <dbReference type="ChEBI" id="CHEBI:57287"/>
        <dbReference type="ChEBI" id="CHEBI:57288"/>
        <dbReference type="ChEBI" id="CHEBI:57379"/>
        <dbReference type="ChEBI" id="CHEBI:71407"/>
    </reaction>
    <physiologicalReaction direction="right-to-left" evidence="33">
        <dbReference type="Rhea" id="RHEA:35281"/>
    </physiologicalReaction>
</comment>
<evidence type="ECO:0000259" key="38">
    <source>
        <dbReference type="Pfam" id="PF02036"/>
    </source>
</evidence>
<dbReference type="Pfam" id="PF00108">
    <property type="entry name" value="Thiolase_N"/>
    <property type="match status" value="1"/>
</dbReference>
<evidence type="ECO:0000256" key="4">
    <source>
        <dbReference type="ARBA" id="ARBA00014545"/>
    </source>
</evidence>
<evidence type="ECO:0000256" key="17">
    <source>
        <dbReference type="ARBA" id="ARBA00024514"/>
    </source>
</evidence>
<evidence type="ECO:0000256" key="23">
    <source>
        <dbReference type="ARBA" id="ARBA00032093"/>
    </source>
</evidence>
<dbReference type="InterPro" id="IPR020613">
    <property type="entry name" value="Thiolase_CS"/>
</dbReference>
<dbReference type="FunFam" id="3.40.47.10:FF:000126">
    <property type="entry name" value="Protein CBG20965"/>
    <property type="match status" value="1"/>
</dbReference>
<comment type="catalytic activity">
    <reaction evidence="34">
        <text>dodecanoyl-CoA + acetyl-CoA = 3-oxotetradecanoyl-CoA + CoA</text>
        <dbReference type="Rhea" id="RHEA:31091"/>
        <dbReference type="ChEBI" id="CHEBI:57287"/>
        <dbReference type="ChEBI" id="CHEBI:57288"/>
        <dbReference type="ChEBI" id="CHEBI:57375"/>
        <dbReference type="ChEBI" id="CHEBI:62543"/>
    </reaction>
    <physiologicalReaction direction="right-to-left" evidence="34">
        <dbReference type="Rhea" id="RHEA:31093"/>
    </physiologicalReaction>
</comment>
<evidence type="ECO:0000256" key="34">
    <source>
        <dbReference type="ARBA" id="ARBA00049270"/>
    </source>
</evidence>
<comment type="catalytic activity">
    <reaction evidence="29">
        <text>hexanoyl-CoA + acetyl-CoA = 3-oxooctanoyl-CoA + CoA</text>
        <dbReference type="Rhea" id="RHEA:31203"/>
        <dbReference type="ChEBI" id="CHEBI:57287"/>
        <dbReference type="ChEBI" id="CHEBI:57288"/>
        <dbReference type="ChEBI" id="CHEBI:62619"/>
        <dbReference type="ChEBI" id="CHEBI:62620"/>
    </reaction>
    <physiologicalReaction direction="right-to-left" evidence="29">
        <dbReference type="Rhea" id="RHEA:31205"/>
    </physiologicalReaction>
</comment>
<dbReference type="EC" id="2.3.1.176" evidence="3"/>
<comment type="subcellular location">
    <subcellularLocation>
        <location evidence="2">Cytoplasm</location>
    </subcellularLocation>
    <subcellularLocation>
        <location evidence="1">Peroxisome</location>
    </subcellularLocation>
</comment>
<keyword evidence="8" id="KW-0445">Lipid transport</keyword>
<dbReference type="GO" id="GO:0006869">
    <property type="term" value="P:lipid transport"/>
    <property type="evidence" value="ECO:0007669"/>
    <property type="project" value="UniProtKB-KW"/>
</dbReference>
<dbReference type="PROSITE" id="PS00737">
    <property type="entry name" value="THIOLASE_2"/>
    <property type="match status" value="1"/>
</dbReference>
<protein>
    <recommendedName>
        <fullName evidence="4">Sterol carrier protein 2</fullName>
        <ecNumber evidence="13">2.3.1.155</ecNumber>
        <ecNumber evidence="14">2.3.1.16</ecNumber>
        <ecNumber evidence="3">2.3.1.176</ecNumber>
    </recommendedName>
    <alternativeName>
        <fullName evidence="23">Acetyl-CoA C-myristoyltransferase</fullName>
    </alternativeName>
    <alternativeName>
        <fullName evidence="20">Non-specific lipid-transfer protein</fullName>
    </alternativeName>
    <alternativeName>
        <fullName evidence="24">Propanoyl-CoA C-acyltransferase</fullName>
    </alternativeName>
    <alternativeName>
        <fullName evidence="19">SCP-2/3-oxoacyl-CoA thiolase</fullName>
    </alternativeName>
    <alternativeName>
        <fullName evidence="21">SCP-2/thiolase</fullName>
    </alternativeName>
    <alternativeName>
        <fullName evidence="22">SCP-chi</fullName>
    </alternativeName>
    <alternativeName>
        <fullName evidence="25">Sterol carrier protein X</fullName>
    </alternativeName>
</protein>
<evidence type="ECO:0000256" key="20">
    <source>
        <dbReference type="ARBA" id="ARBA00030851"/>
    </source>
</evidence>
<dbReference type="GO" id="GO:0050633">
    <property type="term" value="F:acetyl-CoA C-myristoyltransferase activity"/>
    <property type="evidence" value="ECO:0007669"/>
    <property type="project" value="UniProtKB-EC"/>
</dbReference>
<keyword evidence="12" id="KW-0012">Acyltransferase</keyword>
<dbReference type="GO" id="GO:0003988">
    <property type="term" value="F:acetyl-CoA C-acyltransferase activity"/>
    <property type="evidence" value="ECO:0007669"/>
    <property type="project" value="UniProtKB-EC"/>
</dbReference>
<comment type="catalytic activity">
    <reaction evidence="30">
        <text>decanoyl-CoA + acetyl-CoA = 3-oxododecanoyl-CoA + CoA</text>
        <dbReference type="Rhea" id="RHEA:31183"/>
        <dbReference type="ChEBI" id="CHEBI:57287"/>
        <dbReference type="ChEBI" id="CHEBI:57288"/>
        <dbReference type="ChEBI" id="CHEBI:61430"/>
        <dbReference type="ChEBI" id="CHEBI:62615"/>
    </reaction>
    <physiologicalReaction direction="right-to-left" evidence="30">
        <dbReference type="Rhea" id="RHEA:31185"/>
    </physiologicalReaction>
</comment>
<comment type="catalytic activity">
    <reaction evidence="18">
        <text>7-dehydrocholesterol(in) = 7-dehydrocholesterol(out)</text>
        <dbReference type="Rhea" id="RHEA:62960"/>
        <dbReference type="ChEBI" id="CHEBI:17759"/>
    </reaction>
</comment>
<evidence type="ECO:0000256" key="36">
    <source>
        <dbReference type="ARBA" id="ARBA00049542"/>
    </source>
</evidence>
<dbReference type="InterPro" id="IPR020615">
    <property type="entry name" value="Thiolase_acyl_enz_int_AS"/>
</dbReference>
<keyword evidence="9" id="KW-0443">Lipid metabolism</keyword>
<evidence type="ECO:0000313" key="40">
    <source>
        <dbReference type="Proteomes" id="UP000887561"/>
    </source>
</evidence>
<dbReference type="Proteomes" id="UP000887561">
    <property type="component" value="Unplaced"/>
</dbReference>
<dbReference type="PANTHER" id="PTHR42870:SF1">
    <property type="entry name" value="NON-SPECIFIC LIPID-TRANSFER PROTEIN-LIKE 2"/>
    <property type="match status" value="1"/>
</dbReference>
<dbReference type="PROSITE" id="PS00098">
    <property type="entry name" value="THIOLASE_1"/>
    <property type="match status" value="1"/>
</dbReference>
<comment type="function">
    <text evidence="26">Mediates the transfer of all common phospholipids, cholesterol and gangliosides from the endoplasmic reticulum to the plasma membrane. May play a role in regulating steroidogenesis. Stimulates the microsomal conversion of 7-dehydrocholesterol to cholesterol. Also binds fatty acids and fatty acyl Coenzyme A (CoA) such as phytanoyl-CoA. Involved in the regulation phospholipid synthesis in endoplasmic reticulum enhancing the incorporation of exogenous fatty acid into glycerides. Seems to stimulate the rate-limiting step in phosphatidic acid formation mediated by GPAT3. Isoforms SCP2 and SCPx cooperate in peroxisomal oxidation of certain naturally occurring tetramethyl-branched fatty acyl-CoAs.</text>
</comment>
<dbReference type="GO" id="GO:0008289">
    <property type="term" value="F:lipid binding"/>
    <property type="evidence" value="ECO:0007669"/>
    <property type="project" value="UniProtKB-KW"/>
</dbReference>
<dbReference type="Pfam" id="PF22691">
    <property type="entry name" value="Thiolase_C_1"/>
    <property type="match status" value="1"/>
</dbReference>
<organism evidence="40 41">
    <name type="scientific">Meloidogyne javanica</name>
    <name type="common">Root-knot nematode worm</name>
    <dbReference type="NCBI Taxonomy" id="6303"/>
    <lineage>
        <taxon>Eukaryota</taxon>
        <taxon>Metazoa</taxon>
        <taxon>Ecdysozoa</taxon>
        <taxon>Nematoda</taxon>
        <taxon>Chromadorea</taxon>
        <taxon>Rhabditida</taxon>
        <taxon>Tylenchina</taxon>
        <taxon>Tylenchomorpha</taxon>
        <taxon>Tylenchoidea</taxon>
        <taxon>Meloidogynidae</taxon>
        <taxon>Meloidogyninae</taxon>
        <taxon>Meloidogyne</taxon>
        <taxon>Meloidogyne incognita group</taxon>
    </lineage>
</organism>
<evidence type="ECO:0000256" key="21">
    <source>
        <dbReference type="ARBA" id="ARBA00031275"/>
    </source>
</evidence>
<dbReference type="InterPro" id="IPR055140">
    <property type="entry name" value="Thiolase_C_2"/>
</dbReference>
<evidence type="ECO:0000256" key="30">
    <source>
        <dbReference type="ARBA" id="ARBA00048004"/>
    </source>
</evidence>
<evidence type="ECO:0000256" key="6">
    <source>
        <dbReference type="ARBA" id="ARBA00022490"/>
    </source>
</evidence>
<evidence type="ECO:0000256" key="27">
    <source>
        <dbReference type="ARBA" id="ARBA00045994"/>
    </source>
</evidence>
<comment type="catalytic activity">
    <reaction evidence="35">
        <text>3-oxohexadecanedioyl-CoA + CoA = tetradecanedioyl-CoA + acetyl-CoA</text>
        <dbReference type="Rhea" id="RHEA:40343"/>
        <dbReference type="ChEBI" id="CHEBI:57287"/>
        <dbReference type="ChEBI" id="CHEBI:57288"/>
        <dbReference type="ChEBI" id="CHEBI:77081"/>
        <dbReference type="ChEBI" id="CHEBI:77084"/>
    </reaction>
    <physiologicalReaction direction="left-to-right" evidence="35">
        <dbReference type="Rhea" id="RHEA:40344"/>
    </physiologicalReaction>
</comment>
<dbReference type="AlphaFoldDB" id="A0A915MW08"/>
<evidence type="ECO:0000256" key="28">
    <source>
        <dbReference type="ARBA" id="ARBA00047485"/>
    </source>
</evidence>
<feature type="domain" description="Thiolase C-terminal" evidence="39">
    <location>
        <begin position="286"/>
        <end position="379"/>
    </location>
</feature>
<dbReference type="Pfam" id="PF02036">
    <property type="entry name" value="SCP2"/>
    <property type="match status" value="1"/>
</dbReference>
<evidence type="ECO:0000256" key="5">
    <source>
        <dbReference type="ARBA" id="ARBA00022448"/>
    </source>
</evidence>
<dbReference type="SUPFAM" id="SSF55718">
    <property type="entry name" value="SCP-like"/>
    <property type="match status" value="1"/>
</dbReference>
<feature type="domain" description="Thiolase N-terminal" evidence="37">
    <location>
        <begin position="22"/>
        <end position="248"/>
    </location>
</feature>
<keyword evidence="6" id="KW-0963">Cytoplasm</keyword>
<evidence type="ECO:0000256" key="7">
    <source>
        <dbReference type="ARBA" id="ARBA00022679"/>
    </source>
</evidence>
<comment type="function">
    <text evidence="27">Plays a crucial role in the peroxisomal oxidation of branched-chain fatty acids. Catalyzes the last step of the peroxisomal beta-oxidation of branched chain fatty acids and the side chain of the bile acid intermediates di- and trihydroxycoprostanic acids (DHCA and THCA). Also active with medium and long straight chain 3-oxoacyl-CoAs. Stimulates the microsomal conversion of 7-dehydrocholesterol to cholesterol and transfers phosphatidylcholine and 7-dehydrocholesterol between membrances, in vitro. Isoforms SCP2 and SCPx cooperate in peroxisomal oxidation of certain naturally occurring tetramethyl-branched fatty acyl-CoAs.</text>
</comment>
<dbReference type="InterPro" id="IPR020616">
    <property type="entry name" value="Thiolase_N"/>
</dbReference>
<evidence type="ECO:0000256" key="35">
    <source>
        <dbReference type="ARBA" id="ARBA00049306"/>
    </source>
</evidence>
<dbReference type="CDD" id="cd00829">
    <property type="entry name" value="SCP-x_thiolase"/>
    <property type="match status" value="1"/>
</dbReference>
<evidence type="ECO:0000256" key="13">
    <source>
        <dbReference type="ARBA" id="ARBA00024058"/>
    </source>
</evidence>
<reference evidence="41" key="1">
    <citation type="submission" date="2022-11" db="UniProtKB">
        <authorList>
            <consortium name="WormBaseParasite"/>
        </authorList>
    </citation>
    <scope>IDENTIFICATION</scope>
</reference>
<accession>A0A915MW08</accession>
<evidence type="ECO:0000256" key="33">
    <source>
        <dbReference type="ARBA" id="ARBA00049268"/>
    </source>
</evidence>
<evidence type="ECO:0000256" key="22">
    <source>
        <dbReference type="ARBA" id="ARBA00031346"/>
    </source>
</evidence>
<dbReference type="GO" id="GO:0006629">
    <property type="term" value="P:lipid metabolic process"/>
    <property type="evidence" value="ECO:0007669"/>
    <property type="project" value="UniProtKB-KW"/>
</dbReference>
<evidence type="ECO:0000256" key="18">
    <source>
        <dbReference type="ARBA" id="ARBA00029287"/>
    </source>
</evidence>
<sequence>MTVDSQTAPQTQDASLFKRPKVYIIGVGMTAFTKPLTSGKDYPELVKEAVGEALNDAGVRYEQIQQATASYMYGGSCCGQRALYEIGLTGIPIFNLNNACASGSSGIFLCKQIIESGNVDLMLAVGFEKMQPGSLENSPEHLDDRALPVEKHIQLMADTYGLQAAPITSQMFGNAGREHMEKYGTTREHFAKIAWKNHLHSVHNNKSQFQREFSLDEVVNARKIYDYMGLFECSPTSDGAAAVIICSEKYIEQNPHLKPQAVEIVGIELGTDEPSVFAENSNIKMVIELHDCFAPNELITYEALGLCPIGKAGEIVDKGDNTYGGKWVINPSGGLISKGHPIGATGIAQAVELCNQLRKRCGARQVNNAVYALQHNIGIGGAGVVAIYKLGFPELANKNKEENGEMSSEFKSDAIFEEIKERAEQEIDLVKQVGSCFKFIISSPNSSKKREWIVDLKCSPPFVGLSNNKENTKPEVTLTLDDQILMNIAKGKIKPDQAFLQRKLKISGDFKKAMKLKDILDPKKLKSRI</sequence>
<name>A0A915MW08_MELJA</name>
<keyword evidence="7" id="KW-0808">Transferase</keyword>
<evidence type="ECO:0000256" key="10">
    <source>
        <dbReference type="ARBA" id="ARBA00023121"/>
    </source>
</evidence>
<keyword evidence="40" id="KW-1185">Reference proteome</keyword>
<evidence type="ECO:0000259" key="39">
    <source>
        <dbReference type="Pfam" id="PF22691"/>
    </source>
</evidence>
<evidence type="ECO:0000256" key="29">
    <source>
        <dbReference type="ARBA" id="ARBA00048001"/>
    </source>
</evidence>
<comment type="catalytic activity">
    <reaction evidence="28">
        <text>tetradecanoyl-CoA + acetyl-CoA = 3-oxohexadecanoyl-CoA + CoA</text>
        <dbReference type="Rhea" id="RHEA:18161"/>
        <dbReference type="ChEBI" id="CHEBI:57287"/>
        <dbReference type="ChEBI" id="CHEBI:57288"/>
        <dbReference type="ChEBI" id="CHEBI:57349"/>
        <dbReference type="ChEBI" id="CHEBI:57385"/>
        <dbReference type="EC" id="2.3.1.155"/>
    </reaction>
    <physiologicalReaction direction="right-to-left" evidence="28">
        <dbReference type="Rhea" id="RHEA:18163"/>
    </physiologicalReaction>
</comment>
<dbReference type="InterPro" id="IPR036527">
    <property type="entry name" value="SCP2_sterol-bd_dom_sf"/>
</dbReference>
<dbReference type="WBParaSite" id="scaffold600_cov214.g1407">
    <property type="protein sequence ID" value="scaffold600_cov214.g1407"/>
    <property type="gene ID" value="scaffold600_cov214.g1407"/>
</dbReference>
<evidence type="ECO:0000256" key="1">
    <source>
        <dbReference type="ARBA" id="ARBA00004275"/>
    </source>
</evidence>
<evidence type="ECO:0000256" key="32">
    <source>
        <dbReference type="ARBA" id="ARBA00049178"/>
    </source>
</evidence>
<evidence type="ECO:0000256" key="26">
    <source>
        <dbReference type="ARBA" id="ARBA00045738"/>
    </source>
</evidence>
<comment type="catalytic activity">
    <reaction evidence="36">
        <text>octanoyl-CoA + acetyl-CoA = 3-oxodecanoyl-CoA + CoA</text>
        <dbReference type="Rhea" id="RHEA:31087"/>
        <dbReference type="ChEBI" id="CHEBI:57287"/>
        <dbReference type="ChEBI" id="CHEBI:57288"/>
        <dbReference type="ChEBI" id="CHEBI:57386"/>
        <dbReference type="ChEBI" id="CHEBI:62548"/>
    </reaction>
    <physiologicalReaction direction="right-to-left" evidence="36">
        <dbReference type="Rhea" id="RHEA:31089"/>
    </physiologicalReaction>
</comment>
<feature type="domain" description="SCP2" evidence="38">
    <location>
        <begin position="416"/>
        <end position="521"/>
    </location>
</feature>
<keyword evidence="5" id="KW-0813">Transport</keyword>
<evidence type="ECO:0000256" key="11">
    <source>
        <dbReference type="ARBA" id="ARBA00023140"/>
    </source>
</evidence>
<evidence type="ECO:0000256" key="19">
    <source>
        <dbReference type="ARBA" id="ARBA00030531"/>
    </source>
</evidence>
<evidence type="ECO:0000256" key="14">
    <source>
        <dbReference type="ARBA" id="ARBA00024073"/>
    </source>
</evidence>
<dbReference type="GO" id="GO:0005777">
    <property type="term" value="C:peroxisome"/>
    <property type="evidence" value="ECO:0007669"/>
    <property type="project" value="UniProtKB-SubCell"/>
</dbReference>
<comment type="catalytic activity">
    <reaction evidence="15">
        <text>propanoyl-CoA + tetradecanoyl-CoA = 3-oxo-2-methylhexadecanoyl-CoA + CoA</text>
        <dbReference type="Rhea" id="RHEA:46344"/>
        <dbReference type="ChEBI" id="CHEBI:57287"/>
        <dbReference type="ChEBI" id="CHEBI:57385"/>
        <dbReference type="ChEBI" id="CHEBI:57392"/>
        <dbReference type="ChEBI" id="CHEBI:86042"/>
    </reaction>
    <physiologicalReaction direction="right-to-left" evidence="15">
        <dbReference type="Rhea" id="RHEA:46346"/>
    </physiologicalReaction>
</comment>
<evidence type="ECO:0000256" key="15">
    <source>
        <dbReference type="ARBA" id="ARBA00024471"/>
    </source>
</evidence>
<evidence type="ECO:0000256" key="24">
    <source>
        <dbReference type="ARBA" id="ARBA00032316"/>
    </source>
</evidence>